<dbReference type="EMBL" id="REFR01000016">
    <property type="protein sequence ID" value="RMB01396.1"/>
    <property type="molecule type" value="Genomic_DNA"/>
</dbReference>
<comment type="caution">
    <text evidence="1">The sequence shown here is derived from an EMBL/GenBank/DDBJ whole genome shotgun (WGS) entry which is preliminary data.</text>
</comment>
<gene>
    <name evidence="1" type="ORF">BXY39_3579</name>
</gene>
<dbReference type="InterPro" id="IPR005331">
    <property type="entry name" value="Sulfotransferase"/>
</dbReference>
<keyword evidence="2" id="KW-1185">Reference proteome</keyword>
<protein>
    <submittedName>
        <fullName evidence="1">Sulfotransferase family protein</fullName>
    </submittedName>
</protein>
<dbReference type="GO" id="GO:0008146">
    <property type="term" value="F:sulfotransferase activity"/>
    <property type="evidence" value="ECO:0007669"/>
    <property type="project" value="InterPro"/>
</dbReference>
<keyword evidence="1" id="KW-0808">Transferase</keyword>
<dbReference type="GO" id="GO:0016020">
    <property type="term" value="C:membrane"/>
    <property type="evidence" value="ECO:0007669"/>
    <property type="project" value="InterPro"/>
</dbReference>
<dbReference type="Proteomes" id="UP000271227">
    <property type="component" value="Unassembled WGS sequence"/>
</dbReference>
<dbReference type="InParanoid" id="A0A3M0C3K3"/>
<dbReference type="RefSeq" id="WP_121940224.1">
    <property type="nucleotide sequence ID" value="NZ_REFR01000016.1"/>
</dbReference>
<name>A0A3M0C3K3_9PROT</name>
<organism evidence="1 2">
    <name type="scientific">Eilatimonas milleporae</name>
    <dbReference type="NCBI Taxonomy" id="911205"/>
    <lineage>
        <taxon>Bacteria</taxon>
        <taxon>Pseudomonadati</taxon>
        <taxon>Pseudomonadota</taxon>
        <taxon>Alphaproteobacteria</taxon>
        <taxon>Kordiimonadales</taxon>
        <taxon>Kordiimonadaceae</taxon>
        <taxon>Eilatimonas</taxon>
    </lineage>
</organism>
<evidence type="ECO:0000313" key="2">
    <source>
        <dbReference type="Proteomes" id="UP000271227"/>
    </source>
</evidence>
<proteinExistence type="predicted"/>
<dbReference type="AlphaFoldDB" id="A0A3M0C3K3"/>
<dbReference type="InterPro" id="IPR027417">
    <property type="entry name" value="P-loop_NTPase"/>
</dbReference>
<evidence type="ECO:0000313" key="1">
    <source>
        <dbReference type="EMBL" id="RMB01396.1"/>
    </source>
</evidence>
<dbReference type="Gene3D" id="3.40.50.300">
    <property type="entry name" value="P-loop containing nucleotide triphosphate hydrolases"/>
    <property type="match status" value="1"/>
</dbReference>
<dbReference type="Pfam" id="PF03567">
    <property type="entry name" value="Sulfotransfer_2"/>
    <property type="match status" value="1"/>
</dbReference>
<reference evidence="1 2" key="1">
    <citation type="submission" date="2018-10" db="EMBL/GenBank/DDBJ databases">
        <title>Genomic Encyclopedia of Archaeal and Bacterial Type Strains, Phase II (KMG-II): from individual species to whole genera.</title>
        <authorList>
            <person name="Goeker M."/>
        </authorList>
    </citation>
    <scope>NUCLEOTIDE SEQUENCE [LARGE SCALE GENOMIC DNA]</scope>
    <source>
        <strain evidence="1 2">DSM 25217</strain>
    </source>
</reference>
<accession>A0A3M0C3K3</accession>
<dbReference type="OrthoDB" id="554104at2"/>
<sequence>MHRGKSIEVQKIFSEARNLILEENPAKAERMLAEASRKNDHAALARLRASALLMMGEVEKARSLIRKAITHVWAPLPADVSFAADGHSLFYRLPLLRILYIHVPKCASSTVKNIIYDCARKSGDADHSGKAPTQRLNRNDLVGGAYASWMRFLVVRDPIERMRSFWRSNIVIKNELSRDAGGQSIFLGLPTQPDYRVFAENLVRYQQVFRCVMRHTAPLVDIAGGNTALFTHIYGLGDLDRLRSDIESHCGIALPPSHRNMTPSSVQPPPGGAYEDNLRHTLFRTDYEIYGSWFS</sequence>